<dbReference type="PANTHER" id="PTHR48438">
    <property type="entry name" value="ALPHA-(1,3)-FUCOSYLTRANSFERASE C-RELATED"/>
    <property type="match status" value="1"/>
</dbReference>
<dbReference type="EMBL" id="ODYU01003078">
    <property type="protein sequence ID" value="SOQ41386.1"/>
    <property type="molecule type" value="Genomic_DNA"/>
</dbReference>
<keyword evidence="6 7" id="KW-0333">Golgi apparatus</keyword>
<keyword evidence="7" id="KW-0812">Transmembrane</keyword>
<dbReference type="AlphaFoldDB" id="A0A2H1VKQ7"/>
<dbReference type="UniPathway" id="UPA00378"/>
<proteinExistence type="inferred from homology"/>
<evidence type="ECO:0000256" key="6">
    <source>
        <dbReference type="ARBA" id="ARBA00023034"/>
    </source>
</evidence>
<sequence>MSLGRTGFQCSGVLMVVSTVDPGLQELQRFMPDGIYLSANTLTIKELAKKIVDLIQNKELYYEYFKWHNHYIYRDVVASVTTDPYCKLCEAINNEEIMSQTTIYEDIGMWWSPEKCQTKTNGSSNKKSG</sequence>
<gene>
    <name evidence="9" type="ORF">SFRICE_031333</name>
</gene>
<dbReference type="SUPFAM" id="SSF53756">
    <property type="entry name" value="UDP-Glycosyltransferase/glycogen phosphorylase"/>
    <property type="match status" value="1"/>
</dbReference>
<dbReference type="EC" id="2.4.1.-" evidence="7"/>
<dbReference type="InterPro" id="IPR038577">
    <property type="entry name" value="GT10-like_C_sf"/>
</dbReference>
<evidence type="ECO:0000256" key="2">
    <source>
        <dbReference type="ARBA" id="ARBA00004922"/>
    </source>
</evidence>
<evidence type="ECO:0000313" key="9">
    <source>
        <dbReference type="EMBL" id="SOQ41386.1"/>
    </source>
</evidence>
<dbReference type="Gene3D" id="3.40.50.11660">
    <property type="entry name" value="Glycosyl transferase family 10, C-terminal domain"/>
    <property type="match status" value="1"/>
</dbReference>
<dbReference type="GO" id="GO:0032580">
    <property type="term" value="C:Golgi cisterna membrane"/>
    <property type="evidence" value="ECO:0007669"/>
    <property type="project" value="UniProtKB-SubCell"/>
</dbReference>
<evidence type="ECO:0000256" key="5">
    <source>
        <dbReference type="ARBA" id="ARBA00022679"/>
    </source>
</evidence>
<evidence type="ECO:0000259" key="8">
    <source>
        <dbReference type="Pfam" id="PF00852"/>
    </source>
</evidence>
<keyword evidence="7" id="KW-0472">Membrane</keyword>
<comment type="similarity">
    <text evidence="3 7">Belongs to the glycosyltransferase 10 family.</text>
</comment>
<feature type="domain" description="Fucosyltransferase C-terminal" evidence="8">
    <location>
        <begin position="21"/>
        <end position="110"/>
    </location>
</feature>
<name>A0A2H1VKQ7_SPOFR</name>
<keyword evidence="4 7" id="KW-0328">Glycosyltransferase</keyword>
<dbReference type="GO" id="GO:0000139">
    <property type="term" value="C:Golgi membrane"/>
    <property type="evidence" value="ECO:0007669"/>
    <property type="project" value="UniProtKB-SubCell"/>
</dbReference>
<keyword evidence="5 7" id="KW-0808">Transferase</keyword>
<protein>
    <recommendedName>
        <fullName evidence="7">Fucosyltransferase</fullName>
        <ecNumber evidence="7">2.4.1.-</ecNumber>
    </recommendedName>
</protein>
<dbReference type="GO" id="GO:0008417">
    <property type="term" value="F:fucosyltransferase activity"/>
    <property type="evidence" value="ECO:0007669"/>
    <property type="project" value="InterPro"/>
</dbReference>
<dbReference type="InterPro" id="IPR055270">
    <property type="entry name" value="Glyco_tran_10_C"/>
</dbReference>
<evidence type="ECO:0000256" key="4">
    <source>
        <dbReference type="ARBA" id="ARBA00022676"/>
    </source>
</evidence>
<evidence type="ECO:0000256" key="3">
    <source>
        <dbReference type="ARBA" id="ARBA00008919"/>
    </source>
</evidence>
<dbReference type="PANTHER" id="PTHR48438:SF1">
    <property type="entry name" value="ALPHA-(1,3)-FUCOSYLTRANSFERASE C-RELATED"/>
    <property type="match status" value="1"/>
</dbReference>
<evidence type="ECO:0000256" key="1">
    <source>
        <dbReference type="ARBA" id="ARBA00004323"/>
    </source>
</evidence>
<dbReference type="InterPro" id="IPR001503">
    <property type="entry name" value="Glyco_trans_10"/>
</dbReference>
<reference evidence="9" key="1">
    <citation type="submission" date="2016-07" db="EMBL/GenBank/DDBJ databases">
        <authorList>
            <person name="Bretaudeau A."/>
        </authorList>
    </citation>
    <scope>NUCLEOTIDE SEQUENCE</scope>
    <source>
        <strain evidence="9">Rice</strain>
        <tissue evidence="9">Whole body</tissue>
    </source>
</reference>
<organism evidence="9">
    <name type="scientific">Spodoptera frugiperda</name>
    <name type="common">Fall armyworm</name>
    <dbReference type="NCBI Taxonomy" id="7108"/>
    <lineage>
        <taxon>Eukaryota</taxon>
        <taxon>Metazoa</taxon>
        <taxon>Ecdysozoa</taxon>
        <taxon>Arthropoda</taxon>
        <taxon>Hexapoda</taxon>
        <taxon>Insecta</taxon>
        <taxon>Pterygota</taxon>
        <taxon>Neoptera</taxon>
        <taxon>Endopterygota</taxon>
        <taxon>Lepidoptera</taxon>
        <taxon>Glossata</taxon>
        <taxon>Ditrysia</taxon>
        <taxon>Noctuoidea</taxon>
        <taxon>Noctuidae</taxon>
        <taxon>Amphipyrinae</taxon>
        <taxon>Spodoptera</taxon>
    </lineage>
</organism>
<comment type="subcellular location">
    <subcellularLocation>
        <location evidence="1">Golgi apparatus membrane</location>
        <topology evidence="1">Single-pass type II membrane protein</topology>
    </subcellularLocation>
    <subcellularLocation>
        <location evidence="7">Golgi apparatus</location>
        <location evidence="7">Golgi stack membrane</location>
        <topology evidence="7">Single-pass type II membrane protein</topology>
    </subcellularLocation>
</comment>
<accession>A0A2H1VKQ7</accession>
<evidence type="ECO:0000256" key="7">
    <source>
        <dbReference type="RuleBase" id="RU003832"/>
    </source>
</evidence>
<comment type="pathway">
    <text evidence="2">Protein modification; protein glycosylation.</text>
</comment>
<dbReference type="Pfam" id="PF00852">
    <property type="entry name" value="Glyco_transf_10"/>
    <property type="match status" value="1"/>
</dbReference>